<feature type="compositionally biased region" description="Basic and acidic residues" evidence="1">
    <location>
        <begin position="82"/>
        <end position="94"/>
    </location>
</feature>
<reference evidence="2" key="1">
    <citation type="submission" date="2023-08" db="EMBL/GenBank/DDBJ databases">
        <authorList>
            <person name="Chen Y."/>
            <person name="Shah S."/>
            <person name="Dougan E. K."/>
            <person name="Thang M."/>
            <person name="Chan C."/>
        </authorList>
    </citation>
    <scope>NUCLEOTIDE SEQUENCE</scope>
</reference>
<comment type="caution">
    <text evidence="2">The sequence shown here is derived from an EMBL/GenBank/DDBJ whole genome shotgun (WGS) entry which is preliminary data.</text>
</comment>
<organism evidence="2 3">
    <name type="scientific">Effrenium voratum</name>
    <dbReference type="NCBI Taxonomy" id="2562239"/>
    <lineage>
        <taxon>Eukaryota</taxon>
        <taxon>Sar</taxon>
        <taxon>Alveolata</taxon>
        <taxon>Dinophyceae</taxon>
        <taxon>Suessiales</taxon>
        <taxon>Symbiodiniaceae</taxon>
        <taxon>Effrenium</taxon>
    </lineage>
</organism>
<dbReference type="Proteomes" id="UP001178507">
    <property type="component" value="Unassembled WGS sequence"/>
</dbReference>
<feature type="region of interest" description="Disordered" evidence="1">
    <location>
        <begin position="63"/>
        <end position="94"/>
    </location>
</feature>
<evidence type="ECO:0000256" key="1">
    <source>
        <dbReference type="SAM" id="MobiDB-lite"/>
    </source>
</evidence>
<keyword evidence="3" id="KW-1185">Reference proteome</keyword>
<gene>
    <name evidence="2" type="ORF">EVOR1521_LOCUS11255</name>
</gene>
<name>A0AA36IAX9_9DINO</name>
<sequence length="367" mass="42243">MAVKRQRTTDFLSAGEEFLEEAYEEAERKKQFAAKAREWRAVAQAPPSLAPTNLPRLEQLAPTVPAMAPATPSDAEEDEQELERQREEQERQRIKDQCNQWFDEELAKNPLRPEHKTLLAERLQAEDQEYYRKKWLLQVHAEEQKRLREAKQAEDAAKELLEDSAEESSYDSQDGDMEKEVRRMLAPIQTKQEGRTIHNVGENICNAFAKGKVDHHTIQQEICAMMEKKDQQQIVRTALFYVLHEIAKKLKGRQGISQLVLNVLLTMQEMKTMAADERRHYADFIFKPPSKIQGARPPSHFVELEASEEDWLETLRSWERRMRTAAAPAVPTAPPASAASAPKPSQAPEFTEAQVKRHLLLNMKNEL</sequence>
<proteinExistence type="predicted"/>
<feature type="region of interest" description="Disordered" evidence="1">
    <location>
        <begin position="326"/>
        <end position="349"/>
    </location>
</feature>
<evidence type="ECO:0000313" key="2">
    <source>
        <dbReference type="EMBL" id="CAJ1384373.1"/>
    </source>
</evidence>
<dbReference type="EMBL" id="CAUJNA010001112">
    <property type="protein sequence ID" value="CAJ1384373.1"/>
    <property type="molecule type" value="Genomic_DNA"/>
</dbReference>
<protein>
    <submittedName>
        <fullName evidence="2">Uncharacterized protein</fullName>
    </submittedName>
</protein>
<feature type="compositionally biased region" description="Low complexity" evidence="1">
    <location>
        <begin position="63"/>
        <end position="72"/>
    </location>
</feature>
<dbReference type="AlphaFoldDB" id="A0AA36IAX9"/>
<feature type="compositionally biased region" description="Acidic residues" evidence="1">
    <location>
        <begin position="162"/>
        <end position="175"/>
    </location>
</feature>
<accession>A0AA36IAX9</accession>
<feature type="region of interest" description="Disordered" evidence="1">
    <location>
        <begin position="157"/>
        <end position="176"/>
    </location>
</feature>
<evidence type="ECO:0000313" key="3">
    <source>
        <dbReference type="Proteomes" id="UP001178507"/>
    </source>
</evidence>
<feature type="compositionally biased region" description="Low complexity" evidence="1">
    <location>
        <begin position="326"/>
        <end position="348"/>
    </location>
</feature>